<dbReference type="eggNOG" id="ENOG502S4P2">
    <property type="taxonomic scope" value="Eukaryota"/>
</dbReference>
<dbReference type="KEGG" id="dan:26515329"/>
<feature type="transmembrane region" description="Helical" evidence="1">
    <location>
        <begin position="200"/>
        <end position="221"/>
    </location>
</feature>
<evidence type="ECO:0000313" key="3">
    <source>
        <dbReference type="Proteomes" id="UP000007801"/>
    </source>
</evidence>
<dbReference type="Proteomes" id="UP000007801">
    <property type="component" value="Unassembled WGS sequence"/>
</dbReference>
<feature type="transmembrane region" description="Helical" evidence="1">
    <location>
        <begin position="81"/>
        <end position="100"/>
    </location>
</feature>
<organism evidence="2 3">
    <name type="scientific">Drosophila ananassae</name>
    <name type="common">Fruit fly</name>
    <dbReference type="NCBI Taxonomy" id="7217"/>
    <lineage>
        <taxon>Eukaryota</taxon>
        <taxon>Metazoa</taxon>
        <taxon>Ecdysozoa</taxon>
        <taxon>Arthropoda</taxon>
        <taxon>Hexapoda</taxon>
        <taxon>Insecta</taxon>
        <taxon>Pterygota</taxon>
        <taxon>Neoptera</taxon>
        <taxon>Endopterygota</taxon>
        <taxon>Diptera</taxon>
        <taxon>Brachycera</taxon>
        <taxon>Muscomorpha</taxon>
        <taxon>Ephydroidea</taxon>
        <taxon>Drosophilidae</taxon>
        <taxon>Drosophila</taxon>
        <taxon>Sophophora</taxon>
    </lineage>
</organism>
<dbReference type="OrthoDB" id="7870794at2759"/>
<feature type="transmembrane region" description="Helical" evidence="1">
    <location>
        <begin position="20"/>
        <end position="40"/>
    </location>
</feature>
<feature type="transmembrane region" description="Helical" evidence="1">
    <location>
        <begin position="169"/>
        <end position="194"/>
    </location>
</feature>
<dbReference type="InParanoid" id="A0A0P8XHN4"/>
<proteinExistence type="predicted"/>
<protein>
    <submittedName>
        <fullName evidence="2">Uncharacterized protein</fullName>
    </submittedName>
</protein>
<gene>
    <name evidence="2" type="primary">Dana\GF27920</name>
    <name evidence="2" type="ORF">GF27920</name>
</gene>
<accession>A0A0P8XHN4</accession>
<dbReference type="AlphaFoldDB" id="A0A0P8XHN4"/>
<keyword evidence="1" id="KW-0812">Transmembrane</keyword>
<dbReference type="GeneID" id="26515329"/>
<dbReference type="EMBL" id="CH902624">
    <property type="protein sequence ID" value="KPU74318.1"/>
    <property type="molecule type" value="Genomic_DNA"/>
</dbReference>
<reference evidence="2 3" key="1">
    <citation type="journal article" date="2007" name="Nature">
        <title>Evolution of genes and genomes on the Drosophila phylogeny.</title>
        <authorList>
            <consortium name="Drosophila 12 Genomes Consortium"/>
            <person name="Clark A.G."/>
            <person name="Eisen M.B."/>
            <person name="Smith D.R."/>
            <person name="Bergman C.M."/>
            <person name="Oliver B."/>
            <person name="Markow T.A."/>
            <person name="Kaufman T.C."/>
            <person name="Kellis M."/>
            <person name="Gelbart W."/>
            <person name="Iyer V.N."/>
            <person name="Pollard D.A."/>
            <person name="Sackton T.B."/>
            <person name="Larracuente A.M."/>
            <person name="Singh N.D."/>
            <person name="Abad J.P."/>
            <person name="Abt D.N."/>
            <person name="Adryan B."/>
            <person name="Aguade M."/>
            <person name="Akashi H."/>
            <person name="Anderson W.W."/>
            <person name="Aquadro C.F."/>
            <person name="Ardell D.H."/>
            <person name="Arguello R."/>
            <person name="Artieri C.G."/>
            <person name="Barbash D.A."/>
            <person name="Barker D."/>
            <person name="Barsanti P."/>
            <person name="Batterham P."/>
            <person name="Batzoglou S."/>
            <person name="Begun D."/>
            <person name="Bhutkar A."/>
            <person name="Blanco E."/>
            <person name="Bosak S.A."/>
            <person name="Bradley R.K."/>
            <person name="Brand A.D."/>
            <person name="Brent M.R."/>
            <person name="Brooks A.N."/>
            <person name="Brown R.H."/>
            <person name="Butlin R.K."/>
            <person name="Caggese C."/>
            <person name="Calvi B.R."/>
            <person name="Bernardo de Carvalho A."/>
            <person name="Caspi A."/>
            <person name="Castrezana S."/>
            <person name="Celniker S.E."/>
            <person name="Chang J.L."/>
            <person name="Chapple C."/>
            <person name="Chatterji S."/>
            <person name="Chinwalla A."/>
            <person name="Civetta A."/>
            <person name="Clifton S.W."/>
            <person name="Comeron J.M."/>
            <person name="Costello J.C."/>
            <person name="Coyne J.A."/>
            <person name="Daub J."/>
            <person name="David R.G."/>
            <person name="Delcher A.L."/>
            <person name="Delehaunty K."/>
            <person name="Do C.B."/>
            <person name="Ebling H."/>
            <person name="Edwards K."/>
            <person name="Eickbush T."/>
            <person name="Evans J.D."/>
            <person name="Filipski A."/>
            <person name="Findeiss S."/>
            <person name="Freyhult E."/>
            <person name="Fulton L."/>
            <person name="Fulton R."/>
            <person name="Garcia A.C."/>
            <person name="Gardiner A."/>
            <person name="Garfield D.A."/>
            <person name="Garvin B.E."/>
            <person name="Gibson G."/>
            <person name="Gilbert D."/>
            <person name="Gnerre S."/>
            <person name="Godfrey J."/>
            <person name="Good R."/>
            <person name="Gotea V."/>
            <person name="Gravely B."/>
            <person name="Greenberg A.J."/>
            <person name="Griffiths-Jones S."/>
            <person name="Gross S."/>
            <person name="Guigo R."/>
            <person name="Gustafson E.A."/>
            <person name="Haerty W."/>
            <person name="Hahn M.W."/>
            <person name="Halligan D.L."/>
            <person name="Halpern A.L."/>
            <person name="Halter G.M."/>
            <person name="Han M.V."/>
            <person name="Heger A."/>
            <person name="Hillier L."/>
            <person name="Hinrichs A.S."/>
            <person name="Holmes I."/>
            <person name="Hoskins R.A."/>
            <person name="Hubisz M.J."/>
            <person name="Hultmark D."/>
            <person name="Huntley M.A."/>
            <person name="Jaffe D.B."/>
            <person name="Jagadeeshan S."/>
            <person name="Jeck W.R."/>
            <person name="Johnson J."/>
            <person name="Jones C.D."/>
            <person name="Jordan W.C."/>
            <person name="Karpen G.H."/>
            <person name="Kataoka E."/>
            <person name="Keightley P.D."/>
            <person name="Kheradpour P."/>
            <person name="Kirkness E.F."/>
            <person name="Koerich L.B."/>
            <person name="Kristiansen K."/>
            <person name="Kudrna D."/>
            <person name="Kulathinal R.J."/>
            <person name="Kumar S."/>
            <person name="Kwok R."/>
            <person name="Lander E."/>
            <person name="Langley C.H."/>
            <person name="Lapoint R."/>
            <person name="Lazzaro B.P."/>
            <person name="Lee S.J."/>
            <person name="Levesque L."/>
            <person name="Li R."/>
            <person name="Lin C.F."/>
            <person name="Lin M.F."/>
            <person name="Lindblad-Toh K."/>
            <person name="Llopart A."/>
            <person name="Long M."/>
            <person name="Low L."/>
            <person name="Lozovsky E."/>
            <person name="Lu J."/>
            <person name="Luo M."/>
            <person name="Machado C.A."/>
            <person name="Makalowski W."/>
            <person name="Marzo M."/>
            <person name="Matsuda M."/>
            <person name="Matzkin L."/>
            <person name="McAllister B."/>
            <person name="McBride C.S."/>
            <person name="McKernan B."/>
            <person name="McKernan K."/>
            <person name="Mendez-Lago M."/>
            <person name="Minx P."/>
            <person name="Mollenhauer M.U."/>
            <person name="Montooth K."/>
            <person name="Mount S.M."/>
            <person name="Mu X."/>
            <person name="Myers E."/>
            <person name="Negre B."/>
            <person name="Newfeld S."/>
            <person name="Nielsen R."/>
            <person name="Noor M.A."/>
            <person name="O'Grady P."/>
            <person name="Pachter L."/>
            <person name="Papaceit M."/>
            <person name="Parisi M.J."/>
            <person name="Parisi M."/>
            <person name="Parts L."/>
            <person name="Pedersen J.S."/>
            <person name="Pesole G."/>
            <person name="Phillippy A.M."/>
            <person name="Ponting C.P."/>
            <person name="Pop M."/>
            <person name="Porcelli D."/>
            <person name="Powell J.R."/>
            <person name="Prohaska S."/>
            <person name="Pruitt K."/>
            <person name="Puig M."/>
            <person name="Quesneville H."/>
            <person name="Ram K.R."/>
            <person name="Rand D."/>
            <person name="Rasmussen M.D."/>
            <person name="Reed L.K."/>
            <person name="Reenan R."/>
            <person name="Reily A."/>
            <person name="Remington K.A."/>
            <person name="Rieger T.T."/>
            <person name="Ritchie M.G."/>
            <person name="Robin C."/>
            <person name="Rogers Y.H."/>
            <person name="Rohde C."/>
            <person name="Rozas J."/>
            <person name="Rubenfield M.J."/>
            <person name="Ruiz A."/>
            <person name="Russo S."/>
            <person name="Salzberg S.L."/>
            <person name="Sanchez-Gracia A."/>
            <person name="Saranga D.J."/>
            <person name="Sato H."/>
            <person name="Schaeffer S.W."/>
            <person name="Schatz M.C."/>
            <person name="Schlenke T."/>
            <person name="Schwartz R."/>
            <person name="Segarra C."/>
            <person name="Singh R.S."/>
            <person name="Sirot L."/>
            <person name="Sirota M."/>
            <person name="Sisneros N.B."/>
            <person name="Smith C.D."/>
            <person name="Smith T.F."/>
            <person name="Spieth J."/>
            <person name="Stage D.E."/>
            <person name="Stark A."/>
            <person name="Stephan W."/>
            <person name="Strausberg R.L."/>
            <person name="Strempel S."/>
            <person name="Sturgill D."/>
            <person name="Sutton G."/>
            <person name="Sutton G.G."/>
            <person name="Tao W."/>
            <person name="Teichmann S."/>
            <person name="Tobari Y.N."/>
            <person name="Tomimura Y."/>
            <person name="Tsolas J.M."/>
            <person name="Valente V.L."/>
            <person name="Venter E."/>
            <person name="Venter J.C."/>
            <person name="Vicario S."/>
            <person name="Vieira F.G."/>
            <person name="Vilella A.J."/>
            <person name="Villasante A."/>
            <person name="Walenz B."/>
            <person name="Wang J."/>
            <person name="Wasserman M."/>
            <person name="Watts T."/>
            <person name="Wilson D."/>
            <person name="Wilson R.K."/>
            <person name="Wing R.A."/>
            <person name="Wolfner M.F."/>
            <person name="Wong A."/>
            <person name="Wong G.K."/>
            <person name="Wu C.I."/>
            <person name="Wu G."/>
            <person name="Yamamoto D."/>
            <person name="Yang H.P."/>
            <person name="Yang S.P."/>
            <person name="Yorke J.A."/>
            <person name="Yoshida K."/>
            <person name="Zdobnov E."/>
            <person name="Zhang P."/>
            <person name="Zhang Y."/>
            <person name="Zimin A.V."/>
            <person name="Baldwin J."/>
            <person name="Abdouelleil A."/>
            <person name="Abdulkadir J."/>
            <person name="Abebe A."/>
            <person name="Abera B."/>
            <person name="Abreu J."/>
            <person name="Acer S.C."/>
            <person name="Aftuck L."/>
            <person name="Alexander A."/>
            <person name="An P."/>
            <person name="Anderson E."/>
            <person name="Anderson S."/>
            <person name="Arachi H."/>
            <person name="Azer M."/>
            <person name="Bachantsang P."/>
            <person name="Barry A."/>
            <person name="Bayul T."/>
            <person name="Berlin A."/>
            <person name="Bessette D."/>
            <person name="Bloom T."/>
            <person name="Blye J."/>
            <person name="Boguslavskiy L."/>
            <person name="Bonnet C."/>
            <person name="Boukhgalter B."/>
            <person name="Bourzgui I."/>
            <person name="Brown A."/>
            <person name="Cahill P."/>
            <person name="Channer S."/>
            <person name="Cheshatsang Y."/>
            <person name="Chuda L."/>
            <person name="Citroen M."/>
            <person name="Collymore A."/>
            <person name="Cooke P."/>
            <person name="Costello M."/>
            <person name="D'Aco K."/>
            <person name="Daza R."/>
            <person name="De Haan G."/>
            <person name="DeGray S."/>
            <person name="DeMaso C."/>
            <person name="Dhargay N."/>
            <person name="Dooley K."/>
            <person name="Dooley E."/>
            <person name="Doricent M."/>
            <person name="Dorje P."/>
            <person name="Dorjee K."/>
            <person name="Dupes A."/>
            <person name="Elong R."/>
            <person name="Falk J."/>
            <person name="Farina A."/>
            <person name="Faro S."/>
            <person name="Ferguson D."/>
            <person name="Fisher S."/>
            <person name="Foley C.D."/>
            <person name="Franke A."/>
            <person name="Friedrich D."/>
            <person name="Gadbois L."/>
            <person name="Gearin G."/>
            <person name="Gearin C.R."/>
            <person name="Giannoukos G."/>
            <person name="Goode T."/>
            <person name="Graham J."/>
            <person name="Grandbois E."/>
            <person name="Grewal S."/>
            <person name="Gyaltsen K."/>
            <person name="Hafez N."/>
            <person name="Hagos B."/>
            <person name="Hall J."/>
            <person name="Henson C."/>
            <person name="Hollinger A."/>
            <person name="Honan T."/>
            <person name="Huard M.D."/>
            <person name="Hughes L."/>
            <person name="Hurhula B."/>
            <person name="Husby M.E."/>
            <person name="Kamat A."/>
            <person name="Kanga B."/>
            <person name="Kashin S."/>
            <person name="Khazanovich D."/>
            <person name="Kisner P."/>
            <person name="Lance K."/>
            <person name="Lara M."/>
            <person name="Lee W."/>
            <person name="Lennon N."/>
            <person name="Letendre F."/>
            <person name="LeVine R."/>
            <person name="Lipovsky A."/>
            <person name="Liu X."/>
            <person name="Liu J."/>
            <person name="Liu S."/>
            <person name="Lokyitsang T."/>
            <person name="Lokyitsang Y."/>
            <person name="Lubonja R."/>
            <person name="Lui A."/>
            <person name="MacDonald P."/>
            <person name="Magnisalis V."/>
            <person name="Maru K."/>
            <person name="Matthews C."/>
            <person name="McCusker W."/>
            <person name="McDonough S."/>
            <person name="Mehta T."/>
            <person name="Meldrim J."/>
            <person name="Meneus L."/>
            <person name="Mihai O."/>
            <person name="Mihalev A."/>
            <person name="Mihova T."/>
            <person name="Mittelman R."/>
            <person name="Mlenga V."/>
            <person name="Montmayeur A."/>
            <person name="Mulrain L."/>
            <person name="Navidi A."/>
            <person name="Naylor J."/>
            <person name="Negash T."/>
            <person name="Nguyen T."/>
            <person name="Nguyen N."/>
            <person name="Nicol R."/>
            <person name="Norbu C."/>
            <person name="Norbu N."/>
            <person name="Novod N."/>
            <person name="O'Neill B."/>
            <person name="Osman S."/>
            <person name="Markiewicz E."/>
            <person name="Oyono O.L."/>
            <person name="Patti C."/>
            <person name="Phunkhang P."/>
            <person name="Pierre F."/>
            <person name="Priest M."/>
            <person name="Raghuraman S."/>
            <person name="Rege F."/>
            <person name="Reyes R."/>
            <person name="Rise C."/>
            <person name="Rogov P."/>
            <person name="Ross K."/>
            <person name="Ryan E."/>
            <person name="Settipalli S."/>
            <person name="Shea T."/>
            <person name="Sherpa N."/>
            <person name="Shi L."/>
            <person name="Shih D."/>
            <person name="Sparrow T."/>
            <person name="Spaulding J."/>
            <person name="Stalker J."/>
            <person name="Stange-Thomann N."/>
            <person name="Stavropoulos S."/>
            <person name="Stone C."/>
            <person name="Strader C."/>
            <person name="Tesfaye S."/>
            <person name="Thomson T."/>
            <person name="Thoulutsang Y."/>
            <person name="Thoulutsang D."/>
            <person name="Topham K."/>
            <person name="Topping I."/>
            <person name="Tsamla T."/>
            <person name="Vassiliev H."/>
            <person name="Vo A."/>
            <person name="Wangchuk T."/>
            <person name="Wangdi T."/>
            <person name="Weiand M."/>
            <person name="Wilkinson J."/>
            <person name="Wilson A."/>
            <person name="Yadav S."/>
            <person name="Young G."/>
            <person name="Yu Q."/>
            <person name="Zembek L."/>
            <person name="Zhong D."/>
            <person name="Zimmer A."/>
            <person name="Zwirko Z."/>
            <person name="Jaffe D.B."/>
            <person name="Alvarez P."/>
            <person name="Brockman W."/>
            <person name="Butler J."/>
            <person name="Chin C."/>
            <person name="Gnerre S."/>
            <person name="Grabherr M."/>
            <person name="Kleber M."/>
            <person name="Mauceli E."/>
            <person name="MacCallum I."/>
        </authorList>
    </citation>
    <scope>NUCLEOTIDE SEQUENCE [LARGE SCALE GENOMIC DNA]</scope>
    <source>
        <strain evidence="3">Tucson 14024-0371.13</strain>
    </source>
</reference>
<keyword evidence="3" id="KW-1185">Reference proteome</keyword>
<evidence type="ECO:0000256" key="1">
    <source>
        <dbReference type="SAM" id="Phobius"/>
    </source>
</evidence>
<name>A0A0P8XHN4_DROAN</name>
<feature type="transmembrane region" description="Helical" evidence="1">
    <location>
        <begin position="135"/>
        <end position="157"/>
    </location>
</feature>
<feature type="transmembrane region" description="Helical" evidence="1">
    <location>
        <begin position="107"/>
        <end position="129"/>
    </location>
</feature>
<feature type="transmembrane region" description="Helical" evidence="1">
    <location>
        <begin position="52"/>
        <end position="69"/>
    </location>
</feature>
<evidence type="ECO:0000313" key="2">
    <source>
        <dbReference type="EMBL" id="KPU74318.1"/>
    </source>
</evidence>
<sequence>MSDRPGSDVDRLRLKVCVWIYGIALVFIFLALLLLLLPALLSHYDLVPNCTAAYSFFVCGLFILILYVWVDWLRFKVPFNWIASCVVAACLALGTVSVIPEQAVGRTLLFAIEILVMVSFFLMLAYWQLPDCPTVVYLLLVWYIYAVCSWFLCAVVGSSLSDPEDVISFAMHIVLWQMSCPIILFQGQVIYGYYGNHPTFLDMPLCALILFVDFLGFYAFLDGADHIANSILYTVDPSASRFFSRVLKSQLDT</sequence>
<keyword evidence="1" id="KW-0472">Membrane</keyword>
<keyword evidence="1" id="KW-1133">Transmembrane helix</keyword>